<name>S2KE81_MUCC1</name>
<dbReference type="InterPro" id="IPR050103">
    <property type="entry name" value="Class-III_PLP-dep_AT"/>
</dbReference>
<dbReference type="OrthoDB" id="5419315at2759"/>
<dbReference type="PIRSF" id="PIRSF000521">
    <property type="entry name" value="Transaminase_4ab_Lys_Orn"/>
    <property type="match status" value="1"/>
</dbReference>
<evidence type="ECO:0000313" key="7">
    <source>
        <dbReference type="EMBL" id="EPB90675.1"/>
    </source>
</evidence>
<dbReference type="STRING" id="1220926.S2KE81"/>
<evidence type="ECO:0000256" key="2">
    <source>
        <dbReference type="ARBA" id="ARBA00008954"/>
    </source>
</evidence>
<dbReference type="GO" id="GO:0008483">
    <property type="term" value="F:transaminase activity"/>
    <property type="evidence" value="ECO:0007669"/>
    <property type="project" value="UniProtKB-KW"/>
</dbReference>
<dbReference type="Pfam" id="PF00202">
    <property type="entry name" value="Aminotran_3"/>
    <property type="match status" value="1"/>
</dbReference>
<accession>S2KE81</accession>
<comment type="similarity">
    <text evidence="2 6">Belongs to the class-III pyridoxal-phosphate-dependent aminotransferase family.</text>
</comment>
<dbReference type="VEuPathDB" id="FungiDB:HMPREF1544_02419"/>
<keyword evidence="3 7" id="KW-0032">Aminotransferase</keyword>
<dbReference type="CDD" id="cd00610">
    <property type="entry name" value="OAT_like"/>
    <property type="match status" value="1"/>
</dbReference>
<comment type="cofactor">
    <cofactor evidence="1">
        <name>pyridoxal 5'-phosphate</name>
        <dbReference type="ChEBI" id="CHEBI:597326"/>
    </cofactor>
</comment>
<evidence type="ECO:0000256" key="3">
    <source>
        <dbReference type="ARBA" id="ARBA00022576"/>
    </source>
</evidence>
<dbReference type="SUPFAM" id="SSF53383">
    <property type="entry name" value="PLP-dependent transferases"/>
    <property type="match status" value="1"/>
</dbReference>
<evidence type="ECO:0000256" key="5">
    <source>
        <dbReference type="ARBA" id="ARBA00022898"/>
    </source>
</evidence>
<dbReference type="GO" id="GO:0042802">
    <property type="term" value="F:identical protein binding"/>
    <property type="evidence" value="ECO:0007669"/>
    <property type="project" value="TreeGrafter"/>
</dbReference>
<protein>
    <submittedName>
        <fullName evidence="7">4-aminobutyrate aminotransferase</fullName>
    </submittedName>
</protein>
<dbReference type="InParanoid" id="S2KE81"/>
<dbReference type="EMBL" id="KE123917">
    <property type="protein sequence ID" value="EPB90675.1"/>
    <property type="molecule type" value="Genomic_DNA"/>
</dbReference>
<dbReference type="PROSITE" id="PS00600">
    <property type="entry name" value="AA_TRANSFER_CLASS_3"/>
    <property type="match status" value="1"/>
</dbReference>
<proteinExistence type="inferred from homology"/>
<dbReference type="GO" id="GO:0030170">
    <property type="term" value="F:pyridoxal phosphate binding"/>
    <property type="evidence" value="ECO:0007669"/>
    <property type="project" value="InterPro"/>
</dbReference>
<dbReference type="PANTHER" id="PTHR11986:SF58">
    <property type="entry name" value="LEUCINE_METHIONINE RACEMASE"/>
    <property type="match status" value="1"/>
</dbReference>
<dbReference type="eggNOG" id="KOG1401">
    <property type="taxonomic scope" value="Eukaryota"/>
</dbReference>
<reference evidence="8" key="1">
    <citation type="submission" date="2013-05" db="EMBL/GenBank/DDBJ databases">
        <title>The Genome sequence of Mucor circinelloides f. circinelloides 1006PhL.</title>
        <authorList>
            <consortium name="The Broad Institute Genomics Platform"/>
            <person name="Cuomo C."/>
            <person name="Earl A."/>
            <person name="Findley K."/>
            <person name="Lee S.C."/>
            <person name="Walker B."/>
            <person name="Young S."/>
            <person name="Zeng Q."/>
            <person name="Gargeya S."/>
            <person name="Fitzgerald M."/>
            <person name="Haas B."/>
            <person name="Abouelleil A."/>
            <person name="Allen A.W."/>
            <person name="Alvarado L."/>
            <person name="Arachchi H.M."/>
            <person name="Berlin A.M."/>
            <person name="Chapman S.B."/>
            <person name="Gainer-Dewar J."/>
            <person name="Goldberg J."/>
            <person name="Griggs A."/>
            <person name="Gujja S."/>
            <person name="Hansen M."/>
            <person name="Howarth C."/>
            <person name="Imamovic A."/>
            <person name="Ireland A."/>
            <person name="Larimer J."/>
            <person name="McCowan C."/>
            <person name="Murphy C."/>
            <person name="Pearson M."/>
            <person name="Poon T.W."/>
            <person name="Priest M."/>
            <person name="Roberts A."/>
            <person name="Saif S."/>
            <person name="Shea T."/>
            <person name="Sisk P."/>
            <person name="Sykes S."/>
            <person name="Wortman J."/>
            <person name="Nusbaum C."/>
            <person name="Birren B."/>
        </authorList>
    </citation>
    <scope>NUCLEOTIDE SEQUENCE [LARGE SCALE GENOMIC DNA]</scope>
    <source>
        <strain evidence="8">1006PhL</strain>
    </source>
</reference>
<dbReference type="FunFam" id="3.40.640.10:FF:000013">
    <property type="entry name" value="4-aminobutyrate aminotransferase"/>
    <property type="match status" value="1"/>
</dbReference>
<keyword evidence="8" id="KW-1185">Reference proteome</keyword>
<evidence type="ECO:0000256" key="1">
    <source>
        <dbReference type="ARBA" id="ARBA00001933"/>
    </source>
</evidence>
<sequence>MSGVSKLAQFGKKHIAHGIGRSTELVIEKAKGTYVYTAEGKKYLDLTTGIGVTNTGHCHPTVVKAVQEQAANMSHGQVNIFYQKPMLDLIDGLLPRMPSPKLDTFFFWNSGSEAVEAAVKVARHATKKQNIIVFQGSYHGRTFGTMALTTSKTIYSAGFSPLMPGVHVAPYPYFQQWSAHKADPEKFSPEWCGEEALHQLELLLKQRSDPKDTAAILIEPVQGEGGYVVPPKNFLDGLRKICDKHDILLICDEVQSGFGRTGKMFAVEHFGIVPDILVMAKGIASGYPLSAIVSRKEIMDKQPPGSMGGTYSGNAISCAAAKATLQVFDDEKLLDNCNVRSEQFFKGLREKIPALLPEGVTVDIRGKGLMIGIEFMGVPYGFANSIATEALKLDTIILTTSIYETLRLIPPLTITKEETDLALEKVVASVAAAVENLKKA</sequence>
<dbReference type="PANTHER" id="PTHR11986">
    <property type="entry name" value="AMINOTRANSFERASE CLASS III"/>
    <property type="match status" value="1"/>
</dbReference>
<dbReference type="OMA" id="GAIETMK"/>
<evidence type="ECO:0000256" key="6">
    <source>
        <dbReference type="RuleBase" id="RU003560"/>
    </source>
</evidence>
<dbReference type="InterPro" id="IPR049704">
    <property type="entry name" value="Aminotrans_3_PPA_site"/>
</dbReference>
<dbReference type="Gene3D" id="3.40.640.10">
    <property type="entry name" value="Type I PLP-dependent aspartate aminotransferase-like (Major domain)"/>
    <property type="match status" value="1"/>
</dbReference>
<evidence type="ECO:0000313" key="8">
    <source>
        <dbReference type="Proteomes" id="UP000014254"/>
    </source>
</evidence>
<dbReference type="InterPro" id="IPR015421">
    <property type="entry name" value="PyrdxlP-dep_Trfase_major"/>
</dbReference>
<dbReference type="Proteomes" id="UP000014254">
    <property type="component" value="Unassembled WGS sequence"/>
</dbReference>
<gene>
    <name evidence="7" type="ORF">HMPREF1544_02419</name>
</gene>
<keyword evidence="4 7" id="KW-0808">Transferase</keyword>
<keyword evidence="5 6" id="KW-0663">Pyridoxal phosphate</keyword>
<dbReference type="AlphaFoldDB" id="S2KE81"/>
<dbReference type="Gene3D" id="3.90.1150.10">
    <property type="entry name" value="Aspartate Aminotransferase, domain 1"/>
    <property type="match status" value="1"/>
</dbReference>
<dbReference type="InterPro" id="IPR015424">
    <property type="entry name" value="PyrdxlP-dep_Trfase"/>
</dbReference>
<dbReference type="InterPro" id="IPR015422">
    <property type="entry name" value="PyrdxlP-dep_Trfase_small"/>
</dbReference>
<evidence type="ECO:0000256" key="4">
    <source>
        <dbReference type="ARBA" id="ARBA00022679"/>
    </source>
</evidence>
<dbReference type="InterPro" id="IPR005814">
    <property type="entry name" value="Aminotrans_3"/>
</dbReference>
<organism evidence="7 8">
    <name type="scientific">Mucor circinelloides f. circinelloides (strain 1006PhL)</name>
    <name type="common">Mucormycosis agent</name>
    <name type="synonym">Calyptromyces circinelloides</name>
    <dbReference type="NCBI Taxonomy" id="1220926"/>
    <lineage>
        <taxon>Eukaryota</taxon>
        <taxon>Fungi</taxon>
        <taxon>Fungi incertae sedis</taxon>
        <taxon>Mucoromycota</taxon>
        <taxon>Mucoromycotina</taxon>
        <taxon>Mucoromycetes</taxon>
        <taxon>Mucorales</taxon>
        <taxon>Mucorineae</taxon>
        <taxon>Mucoraceae</taxon>
        <taxon>Mucor</taxon>
    </lineage>
</organism>